<protein>
    <submittedName>
        <fullName evidence="4">AAA family ATPase</fullName>
    </submittedName>
</protein>
<evidence type="ECO:0000313" key="4">
    <source>
        <dbReference type="EMBL" id="MBC3797223.1"/>
    </source>
</evidence>
<dbReference type="PANTHER" id="PTHR41259">
    <property type="entry name" value="DOUBLE-STRAND BREAK REPAIR RAD50 ATPASE, PUTATIVE-RELATED"/>
    <property type="match status" value="1"/>
</dbReference>
<dbReference type="InterPro" id="IPR038729">
    <property type="entry name" value="Rad50/SbcC_AAA"/>
</dbReference>
<gene>
    <name evidence="4" type="ORF">GH807_09200</name>
</gene>
<dbReference type="SUPFAM" id="SSF52540">
    <property type="entry name" value="P-loop containing nucleoside triphosphate hydrolases"/>
    <property type="match status" value="1"/>
</dbReference>
<keyword evidence="1" id="KW-0175">Coiled coil</keyword>
<organism evidence="4 5">
    <name type="scientific">Acetobacterium tundrae</name>
    <dbReference type="NCBI Taxonomy" id="132932"/>
    <lineage>
        <taxon>Bacteria</taxon>
        <taxon>Bacillati</taxon>
        <taxon>Bacillota</taxon>
        <taxon>Clostridia</taxon>
        <taxon>Eubacteriales</taxon>
        <taxon>Eubacteriaceae</taxon>
        <taxon>Acetobacterium</taxon>
    </lineage>
</organism>
<feature type="coiled-coil region" evidence="1">
    <location>
        <begin position="200"/>
        <end position="251"/>
    </location>
</feature>
<keyword evidence="5" id="KW-1185">Reference proteome</keyword>
<evidence type="ECO:0000256" key="2">
    <source>
        <dbReference type="SAM" id="Phobius"/>
    </source>
</evidence>
<feature type="transmembrane region" description="Helical" evidence="2">
    <location>
        <begin position="371"/>
        <end position="394"/>
    </location>
</feature>
<dbReference type="Pfam" id="PF13476">
    <property type="entry name" value="AAA_23"/>
    <property type="match status" value="1"/>
</dbReference>
<dbReference type="Gene3D" id="3.40.50.300">
    <property type="entry name" value="P-loop containing nucleotide triphosphate hydrolases"/>
    <property type="match status" value="2"/>
</dbReference>
<evidence type="ECO:0000313" key="5">
    <source>
        <dbReference type="Proteomes" id="UP000653358"/>
    </source>
</evidence>
<dbReference type="RefSeq" id="WP_148603041.1">
    <property type="nucleotide sequence ID" value="NZ_RXYB01000005.1"/>
</dbReference>
<keyword evidence="2" id="KW-0812">Transmembrane</keyword>
<name>A0ABR6WL39_9FIRM</name>
<evidence type="ECO:0000259" key="3">
    <source>
        <dbReference type="Pfam" id="PF13476"/>
    </source>
</evidence>
<dbReference type="PANTHER" id="PTHR41259:SF1">
    <property type="entry name" value="DOUBLE-STRAND BREAK REPAIR RAD50 ATPASE, PUTATIVE-RELATED"/>
    <property type="match status" value="1"/>
</dbReference>
<dbReference type="InterPro" id="IPR027417">
    <property type="entry name" value="P-loop_NTPase"/>
</dbReference>
<feature type="transmembrane region" description="Helical" evidence="2">
    <location>
        <begin position="406"/>
        <end position="426"/>
    </location>
</feature>
<keyword evidence="2" id="KW-0472">Membrane</keyword>
<dbReference type="Proteomes" id="UP000653358">
    <property type="component" value="Unassembled WGS sequence"/>
</dbReference>
<dbReference type="EMBL" id="WJBB01000009">
    <property type="protein sequence ID" value="MBC3797223.1"/>
    <property type="molecule type" value="Genomic_DNA"/>
</dbReference>
<accession>A0ABR6WL39</accession>
<sequence length="769" mass="87790">MKIKTLNLKAFGKFKNKTIDFKPGLNLIYGNNEAGKTTVQTFVQGMFFGFFKPYRKKKTYSTEYEKYLPWKQFDYSGSLIYEVDDREIRLERNFLRGKDSLKIFDNITGEDISDEFKYDGVIRQHLPLGKLGMTSGIYNNTINMRQLSSDTESGAQDEMRDSYLEMQNTSGIEMNFKGIAQWLEEKKKNIGRSGQSKSRVGAAIRERDELLQVLKEAEEAYAKVAENQEKITLYQKQMKRIEAENDYLTQESVVNRKKELLESYEKITEIEKENSLLAEKIEVGEGYKDFNYKNLEGLKAIRGQSERFSDQMDYIEKQVSDSRENLKNIRKKEEAKRLTMGGHTWERINEDYDAFKKQKHSAEEVKNKSNIVISVVSVILTLLGIGLTEISFLGLLPIKQSLENSLLIFGLLLIVGGVIGSVFGVAETIKKRKIKQARILKPGQHEILKKYGVEDLESFETFYKKAARTQNELEQMKNEGELITVQLSRHQAGYEVLFEQRRSIMKELDNKLALYDVDTVEDYADGCEKAQRLEEMKIQFNGNLRLLKNLLETVNGGKTAGGNVVWKKASPKSDELLSLGKEIARLEGENSALTDGVGLPVEIRETIKSLDAQIDICDIEIKACNAVLEILGKIQKGCHLESAPELNDHIGGILEDITQRYKGVKIDEAMKVRVVNPSDGDFKNAEQLSAGTMDQVHFAFRYGMGDVINHEMPFILDEPFVRYDKLRKTQALKLLAGLSKKRQVILFTCDDDEENRLKALGATYHKIRL</sequence>
<comment type="caution">
    <text evidence="4">The sequence shown here is derived from an EMBL/GenBank/DDBJ whole genome shotgun (WGS) entry which is preliminary data.</text>
</comment>
<reference evidence="4 5" key="1">
    <citation type="journal article" date="2020" name="mSystems">
        <title>Defining Genomic and Predicted Metabolic Features of the Acetobacterium Genus.</title>
        <authorList>
            <person name="Ross D.E."/>
            <person name="Marshall C.W."/>
            <person name="Gulliver D."/>
            <person name="May H.D."/>
            <person name="Norman R.S."/>
        </authorList>
    </citation>
    <scope>NUCLEOTIDE SEQUENCE [LARGE SCALE GENOMIC DNA]</scope>
    <source>
        <strain evidence="4 5">DSM 9173</strain>
    </source>
</reference>
<proteinExistence type="predicted"/>
<evidence type="ECO:0000256" key="1">
    <source>
        <dbReference type="SAM" id="Coils"/>
    </source>
</evidence>
<feature type="domain" description="Rad50/SbcC-type AAA" evidence="3">
    <location>
        <begin position="6"/>
        <end position="282"/>
    </location>
</feature>
<keyword evidence="2" id="KW-1133">Transmembrane helix</keyword>